<organism evidence="2">
    <name type="scientific">mine drainage metagenome</name>
    <dbReference type="NCBI Taxonomy" id="410659"/>
    <lineage>
        <taxon>unclassified sequences</taxon>
        <taxon>metagenomes</taxon>
        <taxon>ecological metagenomes</taxon>
    </lineage>
</organism>
<dbReference type="AlphaFoldDB" id="T1AX86"/>
<reference evidence="2" key="1">
    <citation type="submission" date="2013-08" db="EMBL/GenBank/DDBJ databases">
        <authorList>
            <person name="Mendez C."/>
            <person name="Richter M."/>
            <person name="Ferrer M."/>
            <person name="Sanchez J."/>
        </authorList>
    </citation>
    <scope>NUCLEOTIDE SEQUENCE</scope>
</reference>
<comment type="caution">
    <text evidence="2">The sequence shown here is derived from an EMBL/GenBank/DDBJ whole genome shotgun (WGS) entry which is preliminary data.</text>
</comment>
<dbReference type="EMBL" id="AUZX01010650">
    <property type="protein sequence ID" value="EQD46700.1"/>
    <property type="molecule type" value="Genomic_DNA"/>
</dbReference>
<name>T1AX86_9ZZZZ</name>
<feature type="non-terminal residue" evidence="2">
    <location>
        <position position="1"/>
    </location>
</feature>
<keyword evidence="2" id="KW-0378">Hydrolase</keyword>
<feature type="region of interest" description="Disordered" evidence="1">
    <location>
        <begin position="79"/>
        <end position="105"/>
    </location>
</feature>
<proteinExistence type="predicted"/>
<accession>T1AX86</accession>
<reference evidence="2" key="2">
    <citation type="journal article" date="2014" name="ISME J.">
        <title>Microbial stratification in low pH oxic and suboxic macroscopic growths along an acid mine drainage.</title>
        <authorList>
            <person name="Mendez-Garcia C."/>
            <person name="Mesa V."/>
            <person name="Sprenger R.R."/>
            <person name="Richter M."/>
            <person name="Diez M.S."/>
            <person name="Solano J."/>
            <person name="Bargiela R."/>
            <person name="Golyshina O.V."/>
            <person name="Manteca A."/>
            <person name="Ramos J.L."/>
            <person name="Gallego J.R."/>
            <person name="Llorente I."/>
            <person name="Martins Dos Santos V.A."/>
            <person name="Jensen O.N."/>
            <person name="Pelaez A.I."/>
            <person name="Sanchez J."/>
            <person name="Ferrer M."/>
        </authorList>
    </citation>
    <scope>NUCLEOTIDE SEQUENCE</scope>
</reference>
<dbReference type="GO" id="GO:0016787">
    <property type="term" value="F:hydrolase activity"/>
    <property type="evidence" value="ECO:0007669"/>
    <property type="project" value="UniProtKB-KW"/>
</dbReference>
<protein>
    <submittedName>
        <fullName evidence="2">Glycoside hydrolase family protein</fullName>
    </submittedName>
</protein>
<sequence length="105" mass="11657">NRAWELLCEAKLAFDATLAAGTLDATGRLAAERQLALCESSDWFWWFGDYNPADAVSQFDSLYRRQLSRLYERLGRPAPESLSKPIATGSGSPEHGGVMRRSYAS</sequence>
<evidence type="ECO:0000256" key="1">
    <source>
        <dbReference type="SAM" id="MobiDB-lite"/>
    </source>
</evidence>
<gene>
    <name evidence="2" type="ORF">B1A_14509</name>
</gene>
<evidence type="ECO:0000313" key="2">
    <source>
        <dbReference type="EMBL" id="EQD46700.1"/>
    </source>
</evidence>